<name>B4S9J6_PROA2</name>
<dbReference type="Pfam" id="PF00293">
    <property type="entry name" value="NUDIX"/>
    <property type="match status" value="1"/>
</dbReference>
<dbReference type="InterPro" id="IPR020084">
    <property type="entry name" value="NUDIX_hydrolase_CS"/>
</dbReference>
<dbReference type="SUPFAM" id="SSF55811">
    <property type="entry name" value="Nudix"/>
    <property type="match status" value="1"/>
</dbReference>
<comment type="similarity">
    <text evidence="3">Belongs to the Nudix hydrolase family.</text>
</comment>
<evidence type="ECO:0000256" key="3">
    <source>
        <dbReference type="RuleBase" id="RU003476"/>
    </source>
</evidence>
<dbReference type="STRING" id="290512.Paes_1648"/>
<accession>B4S9J6</accession>
<dbReference type="PRINTS" id="PR00502">
    <property type="entry name" value="NUDIXFAMILY"/>
</dbReference>
<dbReference type="PANTHER" id="PTHR43046:SF14">
    <property type="entry name" value="MUTT_NUDIX FAMILY PROTEIN"/>
    <property type="match status" value="1"/>
</dbReference>
<dbReference type="PROSITE" id="PS51462">
    <property type="entry name" value="NUDIX"/>
    <property type="match status" value="1"/>
</dbReference>
<dbReference type="HOGENOM" id="CLU_037162_20_2_10"/>
<dbReference type="InterPro" id="IPR020476">
    <property type="entry name" value="Nudix_hydrolase"/>
</dbReference>
<protein>
    <submittedName>
        <fullName evidence="5">NUDIX hydrolase</fullName>
    </submittedName>
</protein>
<keyword evidence="2 3" id="KW-0378">Hydrolase</keyword>
<organism evidence="5 6">
    <name type="scientific">Prosthecochloris aestuarii (strain DSM 271 / SK 413)</name>
    <dbReference type="NCBI Taxonomy" id="290512"/>
    <lineage>
        <taxon>Bacteria</taxon>
        <taxon>Pseudomonadati</taxon>
        <taxon>Chlorobiota</taxon>
        <taxon>Chlorobiia</taxon>
        <taxon>Chlorobiales</taxon>
        <taxon>Chlorobiaceae</taxon>
        <taxon>Prosthecochloris</taxon>
    </lineage>
</organism>
<evidence type="ECO:0000259" key="4">
    <source>
        <dbReference type="PROSITE" id="PS51462"/>
    </source>
</evidence>
<evidence type="ECO:0000313" key="5">
    <source>
        <dbReference type="EMBL" id="ACF46666.1"/>
    </source>
</evidence>
<dbReference type="InterPro" id="IPR015797">
    <property type="entry name" value="NUDIX_hydrolase-like_dom_sf"/>
</dbReference>
<dbReference type="Gene3D" id="3.90.79.10">
    <property type="entry name" value="Nucleoside Triphosphate Pyrophosphohydrolase"/>
    <property type="match status" value="1"/>
</dbReference>
<dbReference type="KEGG" id="paa:Paes_1648"/>
<reference evidence="5" key="1">
    <citation type="submission" date="2008-06" db="EMBL/GenBank/DDBJ databases">
        <title>Complete sequence of chromosome of Prosthecochloris aestuarii DSM 271.</title>
        <authorList>
            <consortium name="US DOE Joint Genome Institute"/>
            <person name="Lucas S."/>
            <person name="Copeland A."/>
            <person name="Lapidus A."/>
            <person name="Glavina del Rio T."/>
            <person name="Dalin E."/>
            <person name="Tice H."/>
            <person name="Bruce D."/>
            <person name="Goodwin L."/>
            <person name="Pitluck S."/>
            <person name="Schmutz J."/>
            <person name="Larimer F."/>
            <person name="Land M."/>
            <person name="Hauser L."/>
            <person name="Kyrpides N."/>
            <person name="Anderson I."/>
            <person name="Liu Z."/>
            <person name="Li T."/>
            <person name="Zhao F."/>
            <person name="Overmann J."/>
            <person name="Bryant D.A."/>
            <person name="Richardson P."/>
        </authorList>
    </citation>
    <scope>NUCLEOTIDE SEQUENCE [LARGE SCALE GENOMIC DNA]</scope>
    <source>
        <strain evidence="5">DSM 271</strain>
    </source>
</reference>
<comment type="cofactor">
    <cofactor evidence="1">
        <name>Mg(2+)</name>
        <dbReference type="ChEBI" id="CHEBI:18420"/>
    </cofactor>
</comment>
<keyword evidence="6" id="KW-1185">Reference proteome</keyword>
<evidence type="ECO:0000313" key="6">
    <source>
        <dbReference type="Proteomes" id="UP000002725"/>
    </source>
</evidence>
<dbReference type="EMBL" id="CP001108">
    <property type="protein sequence ID" value="ACF46666.1"/>
    <property type="molecule type" value="Genomic_DNA"/>
</dbReference>
<dbReference type="PROSITE" id="PS00893">
    <property type="entry name" value="NUDIX_BOX"/>
    <property type="match status" value="1"/>
</dbReference>
<evidence type="ECO:0000256" key="1">
    <source>
        <dbReference type="ARBA" id="ARBA00001946"/>
    </source>
</evidence>
<evidence type="ECO:0000256" key="2">
    <source>
        <dbReference type="ARBA" id="ARBA00022801"/>
    </source>
</evidence>
<dbReference type="AlphaFoldDB" id="B4S9J6"/>
<dbReference type="Proteomes" id="UP000002725">
    <property type="component" value="Chromosome"/>
</dbReference>
<dbReference type="PANTHER" id="PTHR43046">
    <property type="entry name" value="GDP-MANNOSE MANNOSYL HYDROLASE"/>
    <property type="match status" value="1"/>
</dbReference>
<sequence>MWSAMSQIKLRVSALCIREGHVLFIEHKSFAPDDPALPPTYWILPGGVVEKGETLHDALRREMMEETGLRCRIGGMVFVKELLYPNPGCEGSGSRHHSVSIGFRCEVTGGNLMTGSDPELSEEEQMIIESKWLPLDRLHEYQLYPPFLKDLIADDLSDDSGEVVPQFYDSLL</sequence>
<feature type="domain" description="Nudix hydrolase" evidence="4">
    <location>
        <begin position="7"/>
        <end position="157"/>
    </location>
</feature>
<dbReference type="InterPro" id="IPR000086">
    <property type="entry name" value="NUDIX_hydrolase_dom"/>
</dbReference>
<proteinExistence type="inferred from homology"/>
<gene>
    <name evidence="5" type="ordered locus">Paes_1648</name>
</gene>
<dbReference type="GO" id="GO:0016787">
    <property type="term" value="F:hydrolase activity"/>
    <property type="evidence" value="ECO:0007669"/>
    <property type="project" value="UniProtKB-KW"/>
</dbReference>
<dbReference type="eggNOG" id="COG1051">
    <property type="taxonomic scope" value="Bacteria"/>
</dbReference>